<evidence type="ECO:0000313" key="3">
    <source>
        <dbReference type="Proteomes" id="UP000008744"/>
    </source>
</evidence>
<dbReference type="AlphaFoldDB" id="B4HAF0"/>
<protein>
    <submittedName>
        <fullName evidence="2">GL16328</fullName>
    </submittedName>
</protein>
<feature type="region of interest" description="Disordered" evidence="1">
    <location>
        <begin position="67"/>
        <end position="109"/>
    </location>
</feature>
<dbReference type="Proteomes" id="UP000008744">
    <property type="component" value="Unassembled WGS sequence"/>
</dbReference>
<sequence length="209" mass="23724">MGKCVSRQSPLPLPLPLPLPQITSPDGEHHQSVLTFALSQQDLAQAHKIWQQLTASNEYIATAASSVENPEQKHGEEQHQQPEEETFYYSISRRRRRPQPTAKDTPTEKEAALLHIESLYNEAQVDRDQHQNQDQDQDQHCDYVYSSCQQFLLQELLQAAIESADEEAAAAARQGFRPQSRQHQSLAERKNNGWLALDGDEVSNIDKCL</sequence>
<proteinExistence type="predicted"/>
<dbReference type="OMA" id="HAYPITH"/>
<name>B4HAF0_DROPE</name>
<accession>B4HAF0</accession>
<dbReference type="EMBL" id="CH479240">
    <property type="protein sequence ID" value="EDW37548.1"/>
    <property type="molecule type" value="Genomic_DNA"/>
</dbReference>
<gene>
    <name evidence="2" type="primary">Dper\GL16328</name>
    <name evidence="2" type="ORF">Dper_GL16328</name>
</gene>
<dbReference type="PhylomeDB" id="B4HAF0"/>
<evidence type="ECO:0000313" key="2">
    <source>
        <dbReference type="EMBL" id="EDW37548.1"/>
    </source>
</evidence>
<dbReference type="HOGENOM" id="CLU_1316651_0_0_1"/>
<keyword evidence="3" id="KW-1185">Reference proteome</keyword>
<feature type="compositionally biased region" description="Basic and acidic residues" evidence="1">
    <location>
        <begin position="70"/>
        <end position="82"/>
    </location>
</feature>
<reference evidence="2 3" key="1">
    <citation type="journal article" date="2007" name="Nature">
        <title>Evolution of genes and genomes on the Drosophila phylogeny.</title>
        <authorList>
            <consortium name="Drosophila 12 Genomes Consortium"/>
            <person name="Clark A.G."/>
            <person name="Eisen M.B."/>
            <person name="Smith D.R."/>
            <person name="Bergman C.M."/>
            <person name="Oliver B."/>
            <person name="Markow T.A."/>
            <person name="Kaufman T.C."/>
            <person name="Kellis M."/>
            <person name="Gelbart W."/>
            <person name="Iyer V.N."/>
            <person name="Pollard D.A."/>
            <person name="Sackton T.B."/>
            <person name="Larracuente A.M."/>
            <person name="Singh N.D."/>
            <person name="Abad J.P."/>
            <person name="Abt D.N."/>
            <person name="Adryan B."/>
            <person name="Aguade M."/>
            <person name="Akashi H."/>
            <person name="Anderson W.W."/>
            <person name="Aquadro C.F."/>
            <person name="Ardell D.H."/>
            <person name="Arguello R."/>
            <person name="Artieri C.G."/>
            <person name="Barbash D.A."/>
            <person name="Barker D."/>
            <person name="Barsanti P."/>
            <person name="Batterham P."/>
            <person name="Batzoglou S."/>
            <person name="Begun D."/>
            <person name="Bhutkar A."/>
            <person name="Blanco E."/>
            <person name="Bosak S.A."/>
            <person name="Bradley R.K."/>
            <person name="Brand A.D."/>
            <person name="Brent M.R."/>
            <person name="Brooks A.N."/>
            <person name="Brown R.H."/>
            <person name="Butlin R.K."/>
            <person name="Caggese C."/>
            <person name="Calvi B.R."/>
            <person name="Bernardo de Carvalho A."/>
            <person name="Caspi A."/>
            <person name="Castrezana S."/>
            <person name="Celniker S.E."/>
            <person name="Chang J.L."/>
            <person name="Chapple C."/>
            <person name="Chatterji S."/>
            <person name="Chinwalla A."/>
            <person name="Civetta A."/>
            <person name="Clifton S.W."/>
            <person name="Comeron J.M."/>
            <person name="Costello J.C."/>
            <person name="Coyne J.A."/>
            <person name="Daub J."/>
            <person name="David R.G."/>
            <person name="Delcher A.L."/>
            <person name="Delehaunty K."/>
            <person name="Do C.B."/>
            <person name="Ebling H."/>
            <person name="Edwards K."/>
            <person name="Eickbush T."/>
            <person name="Evans J.D."/>
            <person name="Filipski A."/>
            <person name="Findeiss S."/>
            <person name="Freyhult E."/>
            <person name="Fulton L."/>
            <person name="Fulton R."/>
            <person name="Garcia A.C."/>
            <person name="Gardiner A."/>
            <person name="Garfield D.A."/>
            <person name="Garvin B.E."/>
            <person name="Gibson G."/>
            <person name="Gilbert D."/>
            <person name="Gnerre S."/>
            <person name="Godfrey J."/>
            <person name="Good R."/>
            <person name="Gotea V."/>
            <person name="Gravely B."/>
            <person name="Greenberg A.J."/>
            <person name="Griffiths-Jones S."/>
            <person name="Gross S."/>
            <person name="Guigo R."/>
            <person name="Gustafson E.A."/>
            <person name="Haerty W."/>
            <person name="Hahn M.W."/>
            <person name="Halligan D.L."/>
            <person name="Halpern A.L."/>
            <person name="Halter G.M."/>
            <person name="Han M.V."/>
            <person name="Heger A."/>
            <person name="Hillier L."/>
            <person name="Hinrichs A.S."/>
            <person name="Holmes I."/>
            <person name="Hoskins R.A."/>
            <person name="Hubisz M.J."/>
            <person name="Hultmark D."/>
            <person name="Huntley M.A."/>
            <person name="Jaffe D.B."/>
            <person name="Jagadeeshan S."/>
            <person name="Jeck W.R."/>
            <person name="Johnson J."/>
            <person name="Jones C.D."/>
            <person name="Jordan W.C."/>
            <person name="Karpen G.H."/>
            <person name="Kataoka E."/>
            <person name="Keightley P.D."/>
            <person name="Kheradpour P."/>
            <person name="Kirkness E.F."/>
            <person name="Koerich L.B."/>
            <person name="Kristiansen K."/>
            <person name="Kudrna D."/>
            <person name="Kulathinal R.J."/>
            <person name="Kumar S."/>
            <person name="Kwok R."/>
            <person name="Lander E."/>
            <person name="Langley C.H."/>
            <person name="Lapoint R."/>
            <person name="Lazzaro B.P."/>
            <person name="Lee S.J."/>
            <person name="Levesque L."/>
            <person name="Li R."/>
            <person name="Lin C.F."/>
            <person name="Lin M.F."/>
            <person name="Lindblad-Toh K."/>
            <person name="Llopart A."/>
            <person name="Long M."/>
            <person name="Low L."/>
            <person name="Lozovsky E."/>
            <person name="Lu J."/>
            <person name="Luo M."/>
            <person name="Machado C.A."/>
            <person name="Makalowski W."/>
            <person name="Marzo M."/>
            <person name="Matsuda M."/>
            <person name="Matzkin L."/>
            <person name="McAllister B."/>
            <person name="McBride C.S."/>
            <person name="McKernan B."/>
            <person name="McKernan K."/>
            <person name="Mendez-Lago M."/>
            <person name="Minx P."/>
            <person name="Mollenhauer M.U."/>
            <person name="Montooth K."/>
            <person name="Mount S.M."/>
            <person name="Mu X."/>
            <person name="Myers E."/>
            <person name="Negre B."/>
            <person name="Newfeld S."/>
            <person name="Nielsen R."/>
            <person name="Noor M.A."/>
            <person name="O'Grady P."/>
            <person name="Pachter L."/>
            <person name="Papaceit M."/>
            <person name="Parisi M.J."/>
            <person name="Parisi M."/>
            <person name="Parts L."/>
            <person name="Pedersen J.S."/>
            <person name="Pesole G."/>
            <person name="Phillippy A.M."/>
            <person name="Ponting C.P."/>
            <person name="Pop M."/>
            <person name="Porcelli D."/>
            <person name="Powell J.R."/>
            <person name="Prohaska S."/>
            <person name="Pruitt K."/>
            <person name="Puig M."/>
            <person name="Quesneville H."/>
            <person name="Ram K.R."/>
            <person name="Rand D."/>
            <person name="Rasmussen M.D."/>
            <person name="Reed L.K."/>
            <person name="Reenan R."/>
            <person name="Reily A."/>
            <person name="Remington K.A."/>
            <person name="Rieger T.T."/>
            <person name="Ritchie M.G."/>
            <person name="Robin C."/>
            <person name="Rogers Y.H."/>
            <person name="Rohde C."/>
            <person name="Rozas J."/>
            <person name="Rubenfield M.J."/>
            <person name="Ruiz A."/>
            <person name="Russo S."/>
            <person name="Salzberg S.L."/>
            <person name="Sanchez-Gracia A."/>
            <person name="Saranga D.J."/>
            <person name="Sato H."/>
            <person name="Schaeffer S.W."/>
            <person name="Schatz M.C."/>
            <person name="Schlenke T."/>
            <person name="Schwartz R."/>
            <person name="Segarra C."/>
            <person name="Singh R.S."/>
            <person name="Sirot L."/>
            <person name="Sirota M."/>
            <person name="Sisneros N.B."/>
            <person name="Smith C.D."/>
            <person name="Smith T.F."/>
            <person name="Spieth J."/>
            <person name="Stage D.E."/>
            <person name="Stark A."/>
            <person name="Stephan W."/>
            <person name="Strausberg R.L."/>
            <person name="Strempel S."/>
            <person name="Sturgill D."/>
            <person name="Sutton G."/>
            <person name="Sutton G.G."/>
            <person name="Tao W."/>
            <person name="Teichmann S."/>
            <person name="Tobari Y.N."/>
            <person name="Tomimura Y."/>
            <person name="Tsolas J.M."/>
            <person name="Valente V.L."/>
            <person name="Venter E."/>
            <person name="Venter J.C."/>
            <person name="Vicario S."/>
            <person name="Vieira F.G."/>
            <person name="Vilella A.J."/>
            <person name="Villasante A."/>
            <person name="Walenz B."/>
            <person name="Wang J."/>
            <person name="Wasserman M."/>
            <person name="Watts T."/>
            <person name="Wilson D."/>
            <person name="Wilson R.K."/>
            <person name="Wing R.A."/>
            <person name="Wolfner M.F."/>
            <person name="Wong A."/>
            <person name="Wong G.K."/>
            <person name="Wu C.I."/>
            <person name="Wu G."/>
            <person name="Yamamoto D."/>
            <person name="Yang H.P."/>
            <person name="Yang S.P."/>
            <person name="Yorke J.A."/>
            <person name="Yoshida K."/>
            <person name="Zdobnov E."/>
            <person name="Zhang P."/>
            <person name="Zhang Y."/>
            <person name="Zimin A.V."/>
            <person name="Baldwin J."/>
            <person name="Abdouelleil A."/>
            <person name="Abdulkadir J."/>
            <person name="Abebe A."/>
            <person name="Abera B."/>
            <person name="Abreu J."/>
            <person name="Acer S.C."/>
            <person name="Aftuck L."/>
            <person name="Alexander A."/>
            <person name="An P."/>
            <person name="Anderson E."/>
            <person name="Anderson S."/>
            <person name="Arachi H."/>
            <person name="Azer M."/>
            <person name="Bachantsang P."/>
            <person name="Barry A."/>
            <person name="Bayul T."/>
            <person name="Berlin A."/>
            <person name="Bessette D."/>
            <person name="Bloom T."/>
            <person name="Blye J."/>
            <person name="Boguslavskiy L."/>
            <person name="Bonnet C."/>
            <person name="Boukhgalter B."/>
            <person name="Bourzgui I."/>
            <person name="Brown A."/>
            <person name="Cahill P."/>
            <person name="Channer S."/>
            <person name="Cheshatsang Y."/>
            <person name="Chuda L."/>
            <person name="Citroen M."/>
            <person name="Collymore A."/>
            <person name="Cooke P."/>
            <person name="Costello M."/>
            <person name="D'Aco K."/>
            <person name="Daza R."/>
            <person name="De Haan G."/>
            <person name="DeGray S."/>
            <person name="DeMaso C."/>
            <person name="Dhargay N."/>
            <person name="Dooley K."/>
            <person name="Dooley E."/>
            <person name="Doricent M."/>
            <person name="Dorje P."/>
            <person name="Dorjee K."/>
            <person name="Dupes A."/>
            <person name="Elong R."/>
            <person name="Falk J."/>
            <person name="Farina A."/>
            <person name="Faro S."/>
            <person name="Ferguson D."/>
            <person name="Fisher S."/>
            <person name="Foley C.D."/>
            <person name="Franke A."/>
            <person name="Friedrich D."/>
            <person name="Gadbois L."/>
            <person name="Gearin G."/>
            <person name="Gearin C.R."/>
            <person name="Giannoukos G."/>
            <person name="Goode T."/>
            <person name="Graham J."/>
            <person name="Grandbois E."/>
            <person name="Grewal S."/>
            <person name="Gyaltsen K."/>
            <person name="Hafez N."/>
            <person name="Hagos B."/>
            <person name="Hall J."/>
            <person name="Henson C."/>
            <person name="Hollinger A."/>
            <person name="Honan T."/>
            <person name="Huard M.D."/>
            <person name="Hughes L."/>
            <person name="Hurhula B."/>
            <person name="Husby M.E."/>
            <person name="Kamat A."/>
            <person name="Kanga B."/>
            <person name="Kashin S."/>
            <person name="Khazanovich D."/>
            <person name="Kisner P."/>
            <person name="Lance K."/>
            <person name="Lara M."/>
            <person name="Lee W."/>
            <person name="Lennon N."/>
            <person name="Letendre F."/>
            <person name="LeVine R."/>
            <person name="Lipovsky A."/>
            <person name="Liu X."/>
            <person name="Liu J."/>
            <person name="Liu S."/>
            <person name="Lokyitsang T."/>
            <person name="Lokyitsang Y."/>
            <person name="Lubonja R."/>
            <person name="Lui A."/>
            <person name="MacDonald P."/>
            <person name="Magnisalis V."/>
            <person name="Maru K."/>
            <person name="Matthews C."/>
            <person name="McCusker W."/>
            <person name="McDonough S."/>
            <person name="Mehta T."/>
            <person name="Meldrim J."/>
            <person name="Meneus L."/>
            <person name="Mihai O."/>
            <person name="Mihalev A."/>
            <person name="Mihova T."/>
            <person name="Mittelman R."/>
            <person name="Mlenga V."/>
            <person name="Montmayeur A."/>
            <person name="Mulrain L."/>
            <person name="Navidi A."/>
            <person name="Naylor J."/>
            <person name="Negash T."/>
            <person name="Nguyen T."/>
            <person name="Nguyen N."/>
            <person name="Nicol R."/>
            <person name="Norbu C."/>
            <person name="Norbu N."/>
            <person name="Novod N."/>
            <person name="O'Neill B."/>
            <person name="Osman S."/>
            <person name="Markiewicz E."/>
            <person name="Oyono O.L."/>
            <person name="Patti C."/>
            <person name="Phunkhang P."/>
            <person name="Pierre F."/>
            <person name="Priest M."/>
            <person name="Raghuraman S."/>
            <person name="Rege F."/>
            <person name="Reyes R."/>
            <person name="Rise C."/>
            <person name="Rogov P."/>
            <person name="Ross K."/>
            <person name="Ryan E."/>
            <person name="Settipalli S."/>
            <person name="Shea T."/>
            <person name="Sherpa N."/>
            <person name="Shi L."/>
            <person name="Shih D."/>
            <person name="Sparrow T."/>
            <person name="Spaulding J."/>
            <person name="Stalker J."/>
            <person name="Stange-Thomann N."/>
            <person name="Stavropoulos S."/>
            <person name="Stone C."/>
            <person name="Strader C."/>
            <person name="Tesfaye S."/>
            <person name="Thomson T."/>
            <person name="Thoulutsang Y."/>
            <person name="Thoulutsang D."/>
            <person name="Topham K."/>
            <person name="Topping I."/>
            <person name="Tsamla T."/>
            <person name="Vassiliev H."/>
            <person name="Vo A."/>
            <person name="Wangchuk T."/>
            <person name="Wangdi T."/>
            <person name="Weiand M."/>
            <person name="Wilkinson J."/>
            <person name="Wilson A."/>
            <person name="Yadav S."/>
            <person name="Young G."/>
            <person name="Yu Q."/>
            <person name="Zembek L."/>
            <person name="Zhong D."/>
            <person name="Zimmer A."/>
            <person name="Zwirko Z."/>
            <person name="Jaffe D.B."/>
            <person name="Alvarez P."/>
            <person name="Brockman W."/>
            <person name="Butler J."/>
            <person name="Chin C."/>
            <person name="Gnerre S."/>
            <person name="Grabherr M."/>
            <person name="Kleber M."/>
            <person name="Mauceli E."/>
            <person name="MacCallum I."/>
        </authorList>
    </citation>
    <scope>NUCLEOTIDE SEQUENCE [LARGE SCALE GENOMIC DNA]</scope>
    <source>
        <strain evidence="3">MSH-3 / Tucson 14011-0111.49</strain>
    </source>
</reference>
<organism evidence="3">
    <name type="scientific">Drosophila persimilis</name>
    <name type="common">Fruit fly</name>
    <dbReference type="NCBI Taxonomy" id="7234"/>
    <lineage>
        <taxon>Eukaryota</taxon>
        <taxon>Metazoa</taxon>
        <taxon>Ecdysozoa</taxon>
        <taxon>Arthropoda</taxon>
        <taxon>Hexapoda</taxon>
        <taxon>Insecta</taxon>
        <taxon>Pterygota</taxon>
        <taxon>Neoptera</taxon>
        <taxon>Endopterygota</taxon>
        <taxon>Diptera</taxon>
        <taxon>Brachycera</taxon>
        <taxon>Muscomorpha</taxon>
        <taxon>Ephydroidea</taxon>
        <taxon>Drosophilidae</taxon>
        <taxon>Drosophila</taxon>
        <taxon>Sophophora</taxon>
    </lineage>
</organism>
<feature type="region of interest" description="Disordered" evidence="1">
    <location>
        <begin position="1"/>
        <end position="29"/>
    </location>
</feature>
<evidence type="ECO:0000256" key="1">
    <source>
        <dbReference type="SAM" id="MobiDB-lite"/>
    </source>
</evidence>